<dbReference type="EMBL" id="JARFVA010000006">
    <property type="protein sequence ID" value="MDF0708714.1"/>
    <property type="molecule type" value="Genomic_DNA"/>
</dbReference>
<organism evidence="1 2">
    <name type="scientific">Flagellimonas okinawensis</name>
    <dbReference type="NCBI Taxonomy" id="3031324"/>
    <lineage>
        <taxon>Bacteria</taxon>
        <taxon>Pseudomonadati</taxon>
        <taxon>Bacteroidota</taxon>
        <taxon>Flavobacteriia</taxon>
        <taxon>Flavobacteriales</taxon>
        <taxon>Flavobacteriaceae</taxon>
        <taxon>Flagellimonas</taxon>
    </lineage>
</organism>
<comment type="caution">
    <text evidence="1">The sequence shown here is derived from an EMBL/GenBank/DDBJ whole genome shotgun (WGS) entry which is preliminary data.</text>
</comment>
<name>A0ABT5XS61_9FLAO</name>
<sequence length="176" mass="19438">MKKIIPILLIASMLFYISSCEKDDICIDGDTPLLVIGFYDNEDTTAFKTVSSIRVINMDIDSVITNDSYLGAFGDRSNITDSILVPLRSNATTTMYQIISDSADDSETELETGNIDTLTISYDLGEAFISRACGFVTNYNNISISVTEGGENWIQDISVVQPNVENTDNIHVKIFH</sequence>
<dbReference type="InterPro" id="IPR045607">
    <property type="entry name" value="DUF6452"/>
</dbReference>
<dbReference type="Proteomes" id="UP001217083">
    <property type="component" value="Unassembled WGS sequence"/>
</dbReference>
<evidence type="ECO:0000313" key="2">
    <source>
        <dbReference type="Proteomes" id="UP001217083"/>
    </source>
</evidence>
<accession>A0ABT5XS61</accession>
<protein>
    <submittedName>
        <fullName evidence="1">DUF6452 family protein</fullName>
    </submittedName>
</protein>
<dbReference type="RefSeq" id="WP_275650589.1">
    <property type="nucleotide sequence ID" value="NZ_JARFVA010000006.1"/>
</dbReference>
<reference evidence="1 2" key="1">
    <citation type="submission" date="2023-03" db="EMBL/GenBank/DDBJ databases">
        <title>Muricauda XX sp. nov. and Muricauda XXX sp. nov., two novel species isolated from Okinawa Trough.</title>
        <authorList>
            <person name="Cao W."/>
            <person name="Deng X."/>
        </authorList>
    </citation>
    <scope>NUCLEOTIDE SEQUENCE [LARGE SCALE GENOMIC DNA]</scope>
    <source>
        <strain evidence="1 2">81s02</strain>
    </source>
</reference>
<keyword evidence="2" id="KW-1185">Reference proteome</keyword>
<dbReference type="Pfam" id="PF20050">
    <property type="entry name" value="DUF6452"/>
    <property type="match status" value="1"/>
</dbReference>
<evidence type="ECO:0000313" key="1">
    <source>
        <dbReference type="EMBL" id="MDF0708714.1"/>
    </source>
</evidence>
<proteinExistence type="predicted"/>
<gene>
    <name evidence="1" type="ORF">PY091_15935</name>
</gene>